<keyword evidence="1" id="KW-0472">Membrane</keyword>
<feature type="signal peptide" evidence="2">
    <location>
        <begin position="1"/>
        <end position="22"/>
    </location>
</feature>
<evidence type="ECO:0000256" key="1">
    <source>
        <dbReference type="SAM" id="Phobius"/>
    </source>
</evidence>
<protein>
    <recommendedName>
        <fullName evidence="4">G-protein coupled receptors family 1 profile domain-containing protein</fullName>
    </recommendedName>
</protein>
<accession>A0A0H5R8Q9</accession>
<evidence type="ECO:0008006" key="4">
    <source>
        <dbReference type="Google" id="ProtNLM"/>
    </source>
</evidence>
<dbReference type="EMBL" id="HACM01010058">
    <property type="protein sequence ID" value="CRZ10500.1"/>
    <property type="molecule type" value="Transcribed_RNA"/>
</dbReference>
<sequence length="144" mass="15918">MLYLSLLSWITNMSLLMFGSLALILEAITGRHAEILCSSAAEKNPFLKGMSCLLINKHTARISLENVLIGTANTLVVLYASAISRFLSKRRSSYASSITKARPSLAQAPTIPSPILTTTGSFSWNPVNSIDYIWDYLIRMTYLL</sequence>
<keyword evidence="1" id="KW-1133">Transmembrane helix</keyword>
<organism evidence="3">
    <name type="scientific">Spongospora subterranea</name>
    <dbReference type="NCBI Taxonomy" id="70186"/>
    <lineage>
        <taxon>Eukaryota</taxon>
        <taxon>Sar</taxon>
        <taxon>Rhizaria</taxon>
        <taxon>Endomyxa</taxon>
        <taxon>Phytomyxea</taxon>
        <taxon>Plasmodiophorida</taxon>
        <taxon>Plasmodiophoridae</taxon>
        <taxon>Spongospora</taxon>
    </lineage>
</organism>
<feature type="transmembrane region" description="Helical" evidence="1">
    <location>
        <begin position="67"/>
        <end position="87"/>
    </location>
</feature>
<keyword evidence="1" id="KW-0812">Transmembrane</keyword>
<name>A0A0H5R8Q9_9EUKA</name>
<evidence type="ECO:0000256" key="2">
    <source>
        <dbReference type="SAM" id="SignalP"/>
    </source>
</evidence>
<evidence type="ECO:0000313" key="3">
    <source>
        <dbReference type="EMBL" id="CRZ10500.1"/>
    </source>
</evidence>
<reference evidence="3" key="1">
    <citation type="submission" date="2015-04" db="EMBL/GenBank/DDBJ databases">
        <title>The genome sequence of the plant pathogenic Rhizarian Plasmodiophora brassicae reveals insights in its biotrophic life cycle and the origin of chitin synthesis.</title>
        <authorList>
            <person name="Schwelm A."/>
            <person name="Fogelqvist J."/>
            <person name="Knaust A."/>
            <person name="Julke S."/>
            <person name="Lilja T."/>
            <person name="Dhandapani V."/>
            <person name="Bonilla-Rosso G."/>
            <person name="Karlsson M."/>
            <person name="Shevchenko A."/>
            <person name="Choi S.R."/>
            <person name="Kim H.G."/>
            <person name="Park J.Y."/>
            <person name="Lim Y.P."/>
            <person name="Ludwig-Muller J."/>
            <person name="Dixelius C."/>
        </authorList>
    </citation>
    <scope>NUCLEOTIDE SEQUENCE</scope>
    <source>
        <tissue evidence="3">Potato root galls</tissue>
    </source>
</reference>
<keyword evidence="2" id="KW-0732">Signal</keyword>
<proteinExistence type="predicted"/>
<feature type="chain" id="PRO_5005223191" description="G-protein coupled receptors family 1 profile domain-containing protein" evidence="2">
    <location>
        <begin position="23"/>
        <end position="144"/>
    </location>
</feature>
<dbReference type="AlphaFoldDB" id="A0A0H5R8Q9"/>